<organism evidence="1 2">
    <name type="scientific">Extremus antarcticus</name>
    <dbReference type="NCBI Taxonomy" id="702011"/>
    <lineage>
        <taxon>Eukaryota</taxon>
        <taxon>Fungi</taxon>
        <taxon>Dikarya</taxon>
        <taxon>Ascomycota</taxon>
        <taxon>Pezizomycotina</taxon>
        <taxon>Dothideomycetes</taxon>
        <taxon>Dothideomycetidae</taxon>
        <taxon>Mycosphaerellales</taxon>
        <taxon>Extremaceae</taxon>
        <taxon>Extremus</taxon>
    </lineage>
</organism>
<evidence type="ECO:0000313" key="2">
    <source>
        <dbReference type="Proteomes" id="UP001271007"/>
    </source>
</evidence>
<protein>
    <submittedName>
        <fullName evidence="1">Uncharacterized protein</fullName>
    </submittedName>
</protein>
<reference evidence="1" key="1">
    <citation type="submission" date="2023-04" db="EMBL/GenBank/DDBJ databases">
        <title>Black Yeasts Isolated from many extreme environments.</title>
        <authorList>
            <person name="Coleine C."/>
            <person name="Stajich J.E."/>
            <person name="Selbmann L."/>
        </authorList>
    </citation>
    <scope>NUCLEOTIDE SEQUENCE</scope>
    <source>
        <strain evidence="1">CCFEE 5312</strain>
    </source>
</reference>
<dbReference type="AlphaFoldDB" id="A0AAJ0G6Z9"/>
<accession>A0AAJ0G6Z9</accession>
<gene>
    <name evidence="1" type="ORF">LTR09_007422</name>
</gene>
<proteinExistence type="predicted"/>
<keyword evidence="2" id="KW-1185">Reference proteome</keyword>
<comment type="caution">
    <text evidence="1">The sequence shown here is derived from an EMBL/GenBank/DDBJ whole genome shotgun (WGS) entry which is preliminary data.</text>
</comment>
<dbReference type="EMBL" id="JAWDJX010000026">
    <property type="protein sequence ID" value="KAK3051399.1"/>
    <property type="molecule type" value="Genomic_DNA"/>
</dbReference>
<dbReference type="Proteomes" id="UP001271007">
    <property type="component" value="Unassembled WGS sequence"/>
</dbReference>
<evidence type="ECO:0000313" key="1">
    <source>
        <dbReference type="EMBL" id="KAK3051399.1"/>
    </source>
</evidence>
<sequence length="67" mass="7260">MSGIFLVRLRDMVDGIMENVSRLADLFVCVLDGIVGRLVAVSDVTDRDAYVGKVHHGQQQTGSRGEG</sequence>
<name>A0AAJ0G6Z9_9PEZI</name>